<feature type="repeat" description="TPR" evidence="5">
    <location>
        <begin position="579"/>
        <end position="612"/>
    </location>
</feature>
<name>A0AAY5EQ53_ELEEL</name>
<evidence type="ECO:0000313" key="9">
    <source>
        <dbReference type="Proteomes" id="UP000314983"/>
    </source>
</evidence>
<dbReference type="Proteomes" id="UP000314983">
    <property type="component" value="Chromosome 13"/>
</dbReference>
<dbReference type="Gene3D" id="1.25.40.10">
    <property type="entry name" value="Tetratricopeptide repeat domain"/>
    <property type="match status" value="1"/>
</dbReference>
<reference evidence="8" key="3">
    <citation type="submission" date="2025-09" db="UniProtKB">
        <authorList>
            <consortium name="Ensembl"/>
        </authorList>
    </citation>
    <scope>IDENTIFICATION</scope>
</reference>
<keyword evidence="2 5" id="KW-0802">TPR repeat</keyword>
<accession>A0AAY5EQ53</accession>
<proteinExistence type="inferred from homology"/>
<protein>
    <recommendedName>
        <fullName evidence="4">Tetratricopeptide repeat protein 27</fullName>
    </recommendedName>
</protein>
<organism evidence="8 9">
    <name type="scientific">Electrophorus electricus</name>
    <name type="common">Electric eel</name>
    <name type="synonym">Gymnotus electricus</name>
    <dbReference type="NCBI Taxonomy" id="8005"/>
    <lineage>
        <taxon>Eukaryota</taxon>
        <taxon>Metazoa</taxon>
        <taxon>Chordata</taxon>
        <taxon>Craniata</taxon>
        <taxon>Vertebrata</taxon>
        <taxon>Euteleostomi</taxon>
        <taxon>Actinopterygii</taxon>
        <taxon>Neopterygii</taxon>
        <taxon>Teleostei</taxon>
        <taxon>Ostariophysi</taxon>
        <taxon>Gymnotiformes</taxon>
        <taxon>Gymnotoidei</taxon>
        <taxon>Gymnotidae</taxon>
        <taxon>Electrophorus</taxon>
    </lineage>
</organism>
<evidence type="ECO:0000256" key="3">
    <source>
        <dbReference type="ARBA" id="ARBA00024020"/>
    </source>
</evidence>
<dbReference type="PROSITE" id="PS50005">
    <property type="entry name" value="TPR"/>
    <property type="match status" value="2"/>
</dbReference>
<dbReference type="InterPro" id="IPR011990">
    <property type="entry name" value="TPR-like_helical_dom_sf"/>
</dbReference>
<dbReference type="RefSeq" id="XP_035388656.1">
    <property type="nucleotide sequence ID" value="XM_035532763.1"/>
</dbReference>
<dbReference type="Pfam" id="PF13432">
    <property type="entry name" value="TPR_16"/>
    <property type="match status" value="1"/>
</dbReference>
<reference evidence="8 9" key="1">
    <citation type="submission" date="2020-05" db="EMBL/GenBank/DDBJ databases">
        <title>Electrophorus electricus (electric eel) genome, fEleEle1, primary haplotype.</title>
        <authorList>
            <person name="Myers G."/>
            <person name="Meyer A."/>
            <person name="Fedrigo O."/>
            <person name="Formenti G."/>
            <person name="Rhie A."/>
            <person name="Tracey A."/>
            <person name="Sims Y."/>
            <person name="Jarvis E.D."/>
        </authorList>
    </citation>
    <scope>NUCLEOTIDE SEQUENCE [LARGE SCALE GENOMIC DNA]</scope>
</reference>
<evidence type="ECO:0000256" key="7">
    <source>
        <dbReference type="SAM" id="MobiDB-lite"/>
    </source>
</evidence>
<dbReference type="PANTHER" id="PTHR16193:SF0">
    <property type="entry name" value="TETRATRICOPEPTIDE REPEAT PROTEIN 27"/>
    <property type="match status" value="1"/>
</dbReference>
<dbReference type="InterPro" id="IPR019734">
    <property type="entry name" value="TPR_rpt"/>
</dbReference>
<sequence>MSLKQPLAVLTKHGGVARTMEDLELLVLRGTLSEREMSACDVFHTADGGPLLRLLFEGDFEAVLLSSPVLRLLDGDGEASESIEAYLEQRVLTYLADAPEDQACDRETAVLSLAVSCLSLFVQSNWTGPAFVLRVSDLLPAGLLRHYSEAGALTSALLSSLLLDGDSVYGLVSNPLLLLLARVLLVSCAAKLEHLQLLPWWTLRYAALHQQVLAERSPQLLSLAKSCMDKVCVRDLLTGGTHRKLAVLFHLECSYTCLTYYEYRNAKDHLQKARDLSGLEINMTGALGKRTRFQESCIAQLILSVKRKEDSPARLDGDLSPAPTPTELLPKDHQLNDDTLLNQMTLAEPQEHQLPQLTAEEQALVLAVCTDFQKNNPLHKLNEEELLAFTTCLLSQPKFWAVEVTSLCLRTKLERSSSRRVERAMMQTQTLVDFFSEKTCPVQERLKIFYSCQAPPHWSIQRQLATLLTDLGLTSSALLIYERLELWEDAVVCLERIGQHGKAEEILRRELEKKATPSLYCLLGDVVKDPQYYDQAWELSGQRSARAQRSRALHHLRNKDFQQCVECFERSLRINAMQLGVWFSLGCAYFALENYDGAAKSFQRCVGLEPDNSEAWNNLSTAYIKLRKKEKAFHTLQEALKCNYERWQIWENFIAVCVDVGEFAEAIRAYHRLLDLKDKYQDVEVLEILVRAVVENLADRRGNHASNLRGKLQELFGHISARCSTDAKIWKQYACLYGNGYSDNKEDNAKALQFLSKAHRCETQTAGWEKEPHTFRTVLRGAMEMGTVSISCSRERSNPREALQLLSSARLSLKSVATKARQLYTDVTTGELQDSLQNDVSELERLISELQDLSAQLRSQLE</sequence>
<dbReference type="SMART" id="SM00028">
    <property type="entry name" value="TPR"/>
    <property type="match status" value="4"/>
</dbReference>
<dbReference type="InterPro" id="IPR044244">
    <property type="entry name" value="TTC27/Emw1"/>
</dbReference>
<gene>
    <name evidence="8" type="primary">TTC27</name>
</gene>
<evidence type="ECO:0000256" key="4">
    <source>
        <dbReference type="ARBA" id="ARBA00024124"/>
    </source>
</evidence>
<evidence type="ECO:0000256" key="5">
    <source>
        <dbReference type="PROSITE-ProRule" id="PRU00339"/>
    </source>
</evidence>
<keyword evidence="6" id="KW-0175">Coiled coil</keyword>
<feature type="repeat" description="TPR" evidence="5">
    <location>
        <begin position="613"/>
        <end position="646"/>
    </location>
</feature>
<dbReference type="SUPFAM" id="SSF48452">
    <property type="entry name" value="TPR-like"/>
    <property type="match status" value="1"/>
</dbReference>
<feature type="coiled-coil region" evidence="6">
    <location>
        <begin position="833"/>
        <end position="860"/>
    </location>
</feature>
<evidence type="ECO:0000256" key="2">
    <source>
        <dbReference type="ARBA" id="ARBA00022803"/>
    </source>
</evidence>
<reference evidence="8" key="2">
    <citation type="submission" date="2025-08" db="UniProtKB">
        <authorList>
            <consortium name="Ensembl"/>
        </authorList>
    </citation>
    <scope>IDENTIFICATION</scope>
</reference>
<dbReference type="AlphaFoldDB" id="A0AAY5EQ53"/>
<dbReference type="GeneTree" id="ENSGT00500000044929"/>
<keyword evidence="9" id="KW-1185">Reference proteome</keyword>
<evidence type="ECO:0000256" key="6">
    <source>
        <dbReference type="SAM" id="Coils"/>
    </source>
</evidence>
<evidence type="ECO:0000256" key="1">
    <source>
        <dbReference type="ARBA" id="ARBA00022737"/>
    </source>
</evidence>
<dbReference type="PANTHER" id="PTHR16193">
    <property type="entry name" value="TETRATRICOPEPTIDE REPEAT PROTEIN 27"/>
    <property type="match status" value="1"/>
</dbReference>
<dbReference type="GeneID" id="113590256"/>
<keyword evidence="1" id="KW-0677">Repeat</keyword>
<feature type="region of interest" description="Disordered" evidence="7">
    <location>
        <begin position="312"/>
        <end position="332"/>
    </location>
</feature>
<comment type="similarity">
    <text evidence="3">Belongs to the TTC27 family.</text>
</comment>
<evidence type="ECO:0000313" key="8">
    <source>
        <dbReference type="Ensembl" id="ENSEEEP00000058522.1"/>
    </source>
</evidence>
<dbReference type="Ensembl" id="ENSEEET00000066010.1">
    <property type="protein sequence ID" value="ENSEEEP00000058522.1"/>
    <property type="gene ID" value="ENSEEEG00000011936.2"/>
</dbReference>